<organism evidence="2 3">
    <name type="scientific">Psychrobacillus psychrotolerans</name>
    <dbReference type="NCBI Taxonomy" id="126156"/>
    <lineage>
        <taxon>Bacteria</taxon>
        <taxon>Bacillati</taxon>
        <taxon>Bacillota</taxon>
        <taxon>Bacilli</taxon>
        <taxon>Bacillales</taxon>
        <taxon>Bacillaceae</taxon>
        <taxon>Psychrobacillus</taxon>
    </lineage>
</organism>
<evidence type="ECO:0000313" key="2">
    <source>
        <dbReference type="EMBL" id="SFQ02005.1"/>
    </source>
</evidence>
<dbReference type="InterPro" id="IPR036291">
    <property type="entry name" value="NAD(P)-bd_dom_sf"/>
</dbReference>
<sequence length="215" mass="23418">MNVIVIGANGQIGQHVVNELHQSNTHTVTAVVRKKEQAEKLMNRNIQAIVADLEGTVEDLEKVITGADAIIFIAGSGGHTGPDKTLLIDLDGAVKTMEAAKQAGVERYIMVSAYDADKRQNWNEGMRPYYVAKHYADRMLEASGLNYTIVRPGGLVNEPAICKITVGAEAKPSTITREDVAHTLIAALENKQTYHRSFNVVNGEHSIETALNNLN</sequence>
<reference evidence="3" key="1">
    <citation type="submission" date="2016-10" db="EMBL/GenBank/DDBJ databases">
        <authorList>
            <person name="Varghese N."/>
            <person name="Submissions S."/>
        </authorList>
    </citation>
    <scope>NUCLEOTIDE SEQUENCE [LARGE SCALE GENOMIC DNA]</scope>
    <source>
        <strain evidence="3">DSM 11706</strain>
    </source>
</reference>
<dbReference type="Proteomes" id="UP000198734">
    <property type="component" value="Unassembled WGS sequence"/>
</dbReference>
<dbReference type="OrthoDB" id="9803892at2"/>
<dbReference type="SUPFAM" id="SSF51735">
    <property type="entry name" value="NAD(P)-binding Rossmann-fold domains"/>
    <property type="match status" value="1"/>
</dbReference>
<dbReference type="Pfam" id="PF13460">
    <property type="entry name" value="NAD_binding_10"/>
    <property type="match status" value="1"/>
</dbReference>
<dbReference type="Gene3D" id="3.40.50.720">
    <property type="entry name" value="NAD(P)-binding Rossmann-like Domain"/>
    <property type="match status" value="1"/>
</dbReference>
<name>A0A1I5V3B9_9BACI</name>
<gene>
    <name evidence="2" type="ORF">SAMN05421670_0651</name>
</gene>
<dbReference type="InterPro" id="IPR016040">
    <property type="entry name" value="NAD(P)-bd_dom"/>
</dbReference>
<evidence type="ECO:0000259" key="1">
    <source>
        <dbReference type="Pfam" id="PF13460"/>
    </source>
</evidence>
<dbReference type="PANTHER" id="PTHR15020:SF50">
    <property type="entry name" value="UPF0659 PROTEIN YMR090W"/>
    <property type="match status" value="1"/>
</dbReference>
<dbReference type="PANTHER" id="PTHR15020">
    <property type="entry name" value="FLAVIN REDUCTASE-RELATED"/>
    <property type="match status" value="1"/>
</dbReference>
<dbReference type="RefSeq" id="WP_093534141.1">
    <property type="nucleotide sequence ID" value="NZ_FOXU01000001.1"/>
</dbReference>
<keyword evidence="3" id="KW-1185">Reference proteome</keyword>
<proteinExistence type="predicted"/>
<dbReference type="CDD" id="cd05243">
    <property type="entry name" value="SDR_a5"/>
    <property type="match status" value="1"/>
</dbReference>
<protein>
    <submittedName>
        <fullName evidence="2">Uncharacterized conserved protein YbjT, contains NAD(P)-binding and DUF2867 domains</fullName>
    </submittedName>
</protein>
<dbReference type="EMBL" id="FOXU01000001">
    <property type="protein sequence ID" value="SFQ02005.1"/>
    <property type="molecule type" value="Genomic_DNA"/>
</dbReference>
<dbReference type="STRING" id="126156.SAMN05421670_0651"/>
<dbReference type="AlphaFoldDB" id="A0A1I5V3B9"/>
<accession>A0A1I5V3B9</accession>
<evidence type="ECO:0000313" key="3">
    <source>
        <dbReference type="Proteomes" id="UP000198734"/>
    </source>
</evidence>
<feature type="domain" description="NAD(P)-binding" evidence="1">
    <location>
        <begin position="7"/>
        <end position="190"/>
    </location>
</feature>